<dbReference type="RefSeq" id="XP_022320239.1">
    <property type="nucleotide sequence ID" value="XM_022464531.1"/>
</dbReference>
<evidence type="ECO:0000313" key="2">
    <source>
        <dbReference type="Proteomes" id="UP000694844"/>
    </source>
</evidence>
<keyword evidence="1" id="KW-0812">Transmembrane</keyword>
<accession>A0A8B8CYD1</accession>
<keyword evidence="1" id="KW-0472">Membrane</keyword>
<dbReference type="Proteomes" id="UP000694844">
    <property type="component" value="Chromosome 1"/>
</dbReference>
<dbReference type="AlphaFoldDB" id="A0A8B8CYD1"/>
<gene>
    <name evidence="3" type="primary">LOC111122667</name>
</gene>
<evidence type="ECO:0000313" key="3">
    <source>
        <dbReference type="RefSeq" id="XP_022320239.1"/>
    </source>
</evidence>
<feature type="transmembrane region" description="Helical" evidence="1">
    <location>
        <begin position="121"/>
        <end position="144"/>
    </location>
</feature>
<reference evidence="2" key="1">
    <citation type="submission" date="2024-06" db="UniProtKB">
        <authorList>
            <consortium name="RefSeq"/>
        </authorList>
    </citation>
    <scope>NUCLEOTIDE SEQUENCE [LARGE SCALE GENOMIC DNA]</scope>
</reference>
<dbReference type="OrthoDB" id="6203670at2759"/>
<keyword evidence="2" id="KW-1185">Reference proteome</keyword>
<evidence type="ECO:0000256" key="1">
    <source>
        <dbReference type="SAM" id="Phobius"/>
    </source>
</evidence>
<sequence length="371" mass="42564">MRDCPINKSDWDVASHELQCVSPNSYHCMLDEKGEPVKQCLGKIWIQEGFCPEYNSNVSRIDVRPCSHDAGCPEQTYWSNEVYRYSTCIKREETNGIYYITTTLSSSSSSPGDDSHLSPTIIAVIVIALTLLILTISVVAIVIYRKRRPGQMNQNSERNGQSDKEVQELLRTDIRVRDPNVSWSPMPLSREGSYDRGDEGNRLLEAKGNIASTSEQRMSHGAELKTKSSIAHEPHSIDHLTKDYHGRNQDVEKLKRSGVLIYVSSTSGTIELGARIRQIENSGKFGESIFVASLCMWEPEENVSLYIFRQPMDEMFSEINITQEKMEEMYEMTNQYPKTYFIMHFTTDEWTKHQSTLREYKLFRGENIINI</sequence>
<organism evidence="2 3">
    <name type="scientific">Crassostrea virginica</name>
    <name type="common">Eastern oyster</name>
    <dbReference type="NCBI Taxonomy" id="6565"/>
    <lineage>
        <taxon>Eukaryota</taxon>
        <taxon>Metazoa</taxon>
        <taxon>Spiralia</taxon>
        <taxon>Lophotrochozoa</taxon>
        <taxon>Mollusca</taxon>
        <taxon>Bivalvia</taxon>
        <taxon>Autobranchia</taxon>
        <taxon>Pteriomorphia</taxon>
        <taxon>Ostreida</taxon>
        <taxon>Ostreoidea</taxon>
        <taxon>Ostreidae</taxon>
        <taxon>Crassostrea</taxon>
    </lineage>
</organism>
<dbReference type="GeneID" id="111122667"/>
<reference evidence="3" key="2">
    <citation type="submission" date="2025-08" db="UniProtKB">
        <authorList>
            <consortium name="RefSeq"/>
        </authorList>
    </citation>
    <scope>IDENTIFICATION</scope>
    <source>
        <tissue evidence="3">Whole sample</tissue>
    </source>
</reference>
<keyword evidence="1" id="KW-1133">Transmembrane helix</keyword>
<protein>
    <submittedName>
        <fullName evidence="3">Uncharacterized protein LOC111122667 isoform X1</fullName>
    </submittedName>
</protein>
<proteinExistence type="predicted"/>
<name>A0A8B8CYD1_CRAVI</name>
<dbReference type="KEGG" id="cvn:111122667"/>